<dbReference type="RefSeq" id="XP_007700570.1">
    <property type="nucleotide sequence ID" value="XM_007702380.1"/>
</dbReference>
<dbReference type="Proteomes" id="UP000016934">
    <property type="component" value="Unassembled WGS sequence"/>
</dbReference>
<evidence type="ECO:0000313" key="2">
    <source>
        <dbReference type="EMBL" id="EMD63461.1"/>
    </source>
</evidence>
<dbReference type="EMBL" id="KB445644">
    <property type="protein sequence ID" value="EMD63461.1"/>
    <property type="molecule type" value="Genomic_DNA"/>
</dbReference>
<dbReference type="KEGG" id="bsc:COCSADRAFT_328223"/>
<evidence type="ECO:0000256" key="1">
    <source>
        <dbReference type="SAM" id="MobiDB-lite"/>
    </source>
</evidence>
<feature type="compositionally biased region" description="Basic residues" evidence="1">
    <location>
        <begin position="24"/>
        <end position="33"/>
    </location>
</feature>
<reference evidence="3" key="2">
    <citation type="journal article" date="2013" name="PLoS Genet.">
        <title>Comparative genome structure, secondary metabolite, and effector coding capacity across Cochliobolus pathogens.</title>
        <authorList>
            <person name="Condon B.J."/>
            <person name="Leng Y."/>
            <person name="Wu D."/>
            <person name="Bushley K.E."/>
            <person name="Ohm R.A."/>
            <person name="Otillar R."/>
            <person name="Martin J."/>
            <person name="Schackwitz W."/>
            <person name="Grimwood J."/>
            <person name="MohdZainudin N."/>
            <person name="Xue C."/>
            <person name="Wang R."/>
            <person name="Manning V.A."/>
            <person name="Dhillon B."/>
            <person name="Tu Z.J."/>
            <person name="Steffenson B.J."/>
            <person name="Salamov A."/>
            <person name="Sun H."/>
            <person name="Lowry S."/>
            <person name="LaButti K."/>
            <person name="Han J."/>
            <person name="Copeland A."/>
            <person name="Lindquist E."/>
            <person name="Barry K."/>
            <person name="Schmutz J."/>
            <person name="Baker S.E."/>
            <person name="Ciuffetti L.M."/>
            <person name="Grigoriev I.V."/>
            <person name="Zhong S."/>
            <person name="Turgeon B.G."/>
        </authorList>
    </citation>
    <scope>NUCLEOTIDE SEQUENCE [LARGE SCALE GENOMIC DNA]</scope>
    <source>
        <strain evidence="3">ND90Pr / ATCC 201652</strain>
    </source>
</reference>
<accession>M2T2N1</accession>
<organism evidence="2 3">
    <name type="scientific">Cochliobolus sativus (strain ND90Pr / ATCC 201652)</name>
    <name type="common">Common root rot and spot blotch fungus</name>
    <name type="synonym">Bipolaris sorokiniana</name>
    <dbReference type="NCBI Taxonomy" id="665912"/>
    <lineage>
        <taxon>Eukaryota</taxon>
        <taxon>Fungi</taxon>
        <taxon>Dikarya</taxon>
        <taxon>Ascomycota</taxon>
        <taxon>Pezizomycotina</taxon>
        <taxon>Dothideomycetes</taxon>
        <taxon>Pleosporomycetidae</taxon>
        <taxon>Pleosporales</taxon>
        <taxon>Pleosporineae</taxon>
        <taxon>Pleosporaceae</taxon>
        <taxon>Bipolaris</taxon>
    </lineage>
</organism>
<dbReference type="HOGENOM" id="CLU_1806011_0_0_1"/>
<keyword evidence="3" id="KW-1185">Reference proteome</keyword>
<evidence type="ECO:0000313" key="3">
    <source>
        <dbReference type="Proteomes" id="UP000016934"/>
    </source>
</evidence>
<name>M2T2N1_COCSN</name>
<dbReference type="OrthoDB" id="10650823at2759"/>
<reference evidence="2 3" key="1">
    <citation type="journal article" date="2012" name="PLoS Pathog.">
        <title>Diverse lifestyles and strategies of plant pathogenesis encoded in the genomes of eighteen Dothideomycetes fungi.</title>
        <authorList>
            <person name="Ohm R.A."/>
            <person name="Feau N."/>
            <person name="Henrissat B."/>
            <person name="Schoch C.L."/>
            <person name="Horwitz B.A."/>
            <person name="Barry K.W."/>
            <person name="Condon B.J."/>
            <person name="Copeland A.C."/>
            <person name="Dhillon B."/>
            <person name="Glaser F."/>
            <person name="Hesse C.N."/>
            <person name="Kosti I."/>
            <person name="LaButti K."/>
            <person name="Lindquist E.A."/>
            <person name="Lucas S."/>
            <person name="Salamov A.A."/>
            <person name="Bradshaw R.E."/>
            <person name="Ciuffetti L."/>
            <person name="Hamelin R.C."/>
            <person name="Kema G.H.J."/>
            <person name="Lawrence C."/>
            <person name="Scott J.A."/>
            <person name="Spatafora J.W."/>
            <person name="Turgeon B.G."/>
            <person name="de Wit P.J.G.M."/>
            <person name="Zhong S."/>
            <person name="Goodwin S.B."/>
            <person name="Grigoriev I.V."/>
        </authorList>
    </citation>
    <scope>NUCLEOTIDE SEQUENCE [LARGE SCALE GENOMIC DNA]</scope>
    <source>
        <strain evidence="3">ND90Pr / ATCC 201652</strain>
    </source>
</reference>
<gene>
    <name evidence="2" type="ORF">COCSADRAFT_328223</name>
</gene>
<feature type="region of interest" description="Disordered" evidence="1">
    <location>
        <begin position="24"/>
        <end position="49"/>
    </location>
</feature>
<sequence>MHSPMPLPSKPLSHGQFAIVKRTHAHRNRRKAHSLVPTPPQRSLSHFACPTPEPRQRPFLLPPLSLQNVASYVHSHRLMPQILLLLPPPPHAPFRCHPLPSSPCPAPPPVLQHAQPLKSVLHSRIMSSRTGPAPALASLLACC</sequence>
<dbReference type="AlphaFoldDB" id="M2T2N1"/>
<proteinExistence type="predicted"/>
<protein>
    <submittedName>
        <fullName evidence="2">Uncharacterized protein</fullName>
    </submittedName>
</protein>
<dbReference type="GeneID" id="19136914"/>